<keyword evidence="2" id="KW-1185">Reference proteome</keyword>
<evidence type="ECO:0000313" key="1">
    <source>
        <dbReference type="EMBL" id="BBX82990.1"/>
    </source>
</evidence>
<protein>
    <submittedName>
        <fullName evidence="1">Uncharacterized protein</fullName>
    </submittedName>
</protein>
<evidence type="ECO:0000313" key="2">
    <source>
        <dbReference type="Proteomes" id="UP000465609"/>
    </source>
</evidence>
<organism evidence="1 2">
    <name type="scientific">Mycolicibacterium aubagnense</name>
    <dbReference type="NCBI Taxonomy" id="319707"/>
    <lineage>
        <taxon>Bacteria</taxon>
        <taxon>Bacillati</taxon>
        <taxon>Actinomycetota</taxon>
        <taxon>Actinomycetes</taxon>
        <taxon>Mycobacteriales</taxon>
        <taxon>Mycobacteriaceae</taxon>
        <taxon>Mycolicibacterium</taxon>
    </lineage>
</organism>
<name>A0ABN5YMN6_9MYCO</name>
<reference evidence="1 2" key="1">
    <citation type="journal article" date="2019" name="Emerg. Microbes Infect.">
        <title>Comprehensive subspecies identification of 175 nontuberculous mycobacteria species based on 7547 genomic profiles.</title>
        <authorList>
            <person name="Matsumoto Y."/>
            <person name="Kinjo T."/>
            <person name="Motooka D."/>
            <person name="Nabeya D."/>
            <person name="Jung N."/>
            <person name="Uechi K."/>
            <person name="Horii T."/>
            <person name="Iida T."/>
            <person name="Fujita J."/>
            <person name="Nakamura S."/>
        </authorList>
    </citation>
    <scope>NUCLEOTIDE SEQUENCE [LARGE SCALE GENOMIC DNA]</scope>
    <source>
        <strain evidence="1 2">JCM 15296</strain>
    </source>
</reference>
<dbReference type="EMBL" id="AP022577">
    <property type="protein sequence ID" value="BBX82990.1"/>
    <property type="molecule type" value="Genomic_DNA"/>
</dbReference>
<accession>A0ABN5YMN6</accession>
<sequence length="66" mass="7132">MVASVVASWLAEFDAVSPVVDDLARAVCASDWPNAHALAARLSVEIEVEVEAVVQRPWRLWSVATA</sequence>
<gene>
    <name evidence="1" type="ORF">MAUB_08630</name>
</gene>
<proteinExistence type="predicted"/>
<dbReference type="Proteomes" id="UP000465609">
    <property type="component" value="Chromosome"/>
</dbReference>